<dbReference type="InterPro" id="IPR039431">
    <property type="entry name" value="Vta1/CALS_N"/>
</dbReference>
<accession>A0A816NUS1</accession>
<gene>
    <name evidence="4" type="ORF">DARMORV10_A09P17120.1</name>
</gene>
<evidence type="ECO:0000256" key="2">
    <source>
        <dbReference type="ARBA" id="ARBA00023136"/>
    </source>
</evidence>
<evidence type="ECO:0000259" key="3">
    <source>
        <dbReference type="Pfam" id="PF04652"/>
    </source>
</evidence>
<organism evidence="4">
    <name type="scientific">Brassica napus</name>
    <name type="common">Rape</name>
    <dbReference type="NCBI Taxonomy" id="3708"/>
    <lineage>
        <taxon>Eukaryota</taxon>
        <taxon>Viridiplantae</taxon>
        <taxon>Streptophyta</taxon>
        <taxon>Embryophyta</taxon>
        <taxon>Tracheophyta</taxon>
        <taxon>Spermatophyta</taxon>
        <taxon>Magnoliopsida</taxon>
        <taxon>eudicotyledons</taxon>
        <taxon>Gunneridae</taxon>
        <taxon>Pentapetalae</taxon>
        <taxon>rosids</taxon>
        <taxon>malvids</taxon>
        <taxon>Brassicales</taxon>
        <taxon>Brassicaceae</taxon>
        <taxon>Brassiceae</taxon>
        <taxon>Brassica</taxon>
    </lineage>
</organism>
<dbReference type="PANTHER" id="PTHR46009:SF1">
    <property type="entry name" value="VACUOLAR PROTEIN SORTING-ASSOCIATED PROTEIN VTA1 HOMOLOG"/>
    <property type="match status" value="1"/>
</dbReference>
<sequence length="361" mass="40842">MLSFEYDVNMSSLGVCFVESMGDEIIVRVSSGSLSISEPLLTWRFKVAMTASRGGGPDQGPSQPQQRRIMRTQTVGNLGESFDSQVVPSLLVEIAPILRVANEVESSNPRVAFPCRFYAFEKAHRLDPTSSGRGVRQFKTALLQRLEREHDPTLMGRVKKSEAREMQSFYQHYYKKYIQALQNAADKADRYSPSPNKTVNLILFLRIKAIMISSQERQRFCNSEKWKTEVYGDEVLILVEGTALSHTDTLHHLSLSLAIGIQCSITIESIVHVCHSPESRKPDLCSSFWRRICKESCCTLWKNPSNPAGLFEGRSPLQKLDEILEDPMTTQDGVRREIDGRCNRDGDYDLEAKNIKTSKDL</sequence>
<evidence type="ECO:0000256" key="1">
    <source>
        <dbReference type="ARBA" id="ARBA00004308"/>
    </source>
</evidence>
<dbReference type="EMBL" id="HG994363">
    <property type="protein sequence ID" value="CAF2040346.1"/>
    <property type="molecule type" value="Genomic_DNA"/>
</dbReference>
<dbReference type="Gene3D" id="1.25.40.270">
    <property type="entry name" value="Vacuolar protein sorting-associated protein vta1"/>
    <property type="match status" value="1"/>
</dbReference>
<dbReference type="GO" id="GO:0032511">
    <property type="term" value="P:late endosome to vacuole transport via multivesicular body sorting pathway"/>
    <property type="evidence" value="ECO:0007669"/>
    <property type="project" value="InterPro"/>
</dbReference>
<evidence type="ECO:0000313" key="4">
    <source>
        <dbReference type="EMBL" id="CAF2040346.1"/>
    </source>
</evidence>
<reference evidence="4" key="1">
    <citation type="submission" date="2021-01" db="EMBL/GenBank/DDBJ databases">
        <authorList>
            <consortium name="Genoscope - CEA"/>
            <person name="William W."/>
        </authorList>
    </citation>
    <scope>NUCLEOTIDE SEQUENCE</scope>
</reference>
<dbReference type="AlphaFoldDB" id="A0A816NUS1"/>
<dbReference type="InterPro" id="IPR044538">
    <property type="entry name" value="Vta1-like"/>
</dbReference>
<proteinExistence type="predicted"/>
<protein>
    <submittedName>
        <fullName evidence="4">(rape) hypothetical protein</fullName>
    </submittedName>
</protein>
<dbReference type="Pfam" id="PF04652">
    <property type="entry name" value="Vta1"/>
    <property type="match status" value="1"/>
</dbReference>
<name>A0A816NUS1_BRANA</name>
<keyword evidence="2" id="KW-0472">Membrane</keyword>
<feature type="domain" description="Vta1/callose synthase N-terminal" evidence="3">
    <location>
        <begin position="94"/>
        <end position="200"/>
    </location>
</feature>
<dbReference type="Proteomes" id="UP001295469">
    <property type="component" value="Chromosome A09"/>
</dbReference>
<comment type="subcellular location">
    <subcellularLocation>
        <location evidence="1">Endomembrane system</location>
    </subcellularLocation>
</comment>
<dbReference type="PANTHER" id="PTHR46009">
    <property type="entry name" value="VACUOLAR PROTEIN SORTING-ASSOCIATED PROTEIN VTA1 HOMOLOG"/>
    <property type="match status" value="1"/>
</dbReference>
<dbReference type="InterPro" id="IPR023175">
    <property type="entry name" value="Vta1/CALS_N_sf"/>
</dbReference>
<dbReference type="GO" id="GO:0012505">
    <property type="term" value="C:endomembrane system"/>
    <property type="evidence" value="ECO:0007669"/>
    <property type="project" value="UniProtKB-SubCell"/>
</dbReference>